<protein>
    <submittedName>
        <fullName evidence="3">Uncharacterized protein</fullName>
    </submittedName>
</protein>
<evidence type="ECO:0000313" key="2">
    <source>
        <dbReference type="EMBL" id="RLN52205.1"/>
    </source>
</evidence>
<proteinExistence type="predicted"/>
<evidence type="ECO:0000313" key="5">
    <source>
        <dbReference type="Proteomes" id="UP000284657"/>
    </source>
</evidence>
<evidence type="ECO:0000313" key="3">
    <source>
        <dbReference type="EMBL" id="RLN68306.1"/>
    </source>
</evidence>
<dbReference type="EMBL" id="MBAD02001734">
    <property type="protein sequence ID" value="RLN52205.1"/>
    <property type="molecule type" value="Genomic_DNA"/>
</dbReference>
<keyword evidence="1" id="KW-0812">Transmembrane</keyword>
<accession>A0A3F2S259</accession>
<dbReference type="Proteomes" id="UP000277300">
    <property type="component" value="Unassembled WGS sequence"/>
</dbReference>
<dbReference type="AlphaFoldDB" id="A0A3F2S259"/>
<organism evidence="3 4">
    <name type="scientific">Phytophthora kernoviae</name>
    <dbReference type="NCBI Taxonomy" id="325452"/>
    <lineage>
        <taxon>Eukaryota</taxon>
        <taxon>Sar</taxon>
        <taxon>Stramenopiles</taxon>
        <taxon>Oomycota</taxon>
        <taxon>Peronosporomycetes</taxon>
        <taxon>Peronosporales</taxon>
        <taxon>Peronosporaceae</taxon>
        <taxon>Phytophthora</taxon>
    </lineage>
</organism>
<dbReference type="EMBL" id="MBDO02000014">
    <property type="protein sequence ID" value="RLN68306.1"/>
    <property type="molecule type" value="Genomic_DNA"/>
</dbReference>
<comment type="caution">
    <text evidence="3">The sequence shown here is derived from an EMBL/GenBank/DDBJ whole genome shotgun (WGS) entry which is preliminary data.</text>
</comment>
<dbReference type="Proteomes" id="UP000284657">
    <property type="component" value="Unassembled WGS sequence"/>
</dbReference>
<keyword evidence="1" id="KW-0472">Membrane</keyword>
<sequence length="580" mass="61972">MTKFLAFAGAIATTTFGMTNAATVADTCVLADFTTATADFIGLNNVLSLVPTLLPMYIANPYIIENQTLTNIDFSVLGLDFSATPSFEKLNVTGLTTIGFQTANVTGSNTLDFGAHFSGELSVSGTFSVEIAQLDKKWYEICWTSFLHQHSCPSVTIAVDVALALNKPTIAAGVEANLYQCASGIPSSVCSNMTITSILVAALGGDITSVVNNLLLHFKDASVTSLSLGWDSVTNIDFYWHGSSAFISNIINGLLDYSAEKLNKKGNTFKMTKFFGFVVLVAAAAFGVASAATSASVDDTCVIVDFETATSDFTALNNIVTIVKASPSLLSSYVSDPLTIEDQTLTVQEFSFLGYTFTFTPTINSLNVSGLTTLSPKQINITGTDALDVGTDFTGTLSVDATFSVEIAQPDHKWYQICWVNLLNPLTCPSTTLTVDVALALVKPEVVTSAQVDMYQCAEGISTSVCSNLTVTSILVDVLSGSDLSTIEEAVLLRLKSASLTALTLGWDSISNIDFVFHQTSTFITQIINKLLDFSAEELNKKGTYYTVFIDVLDKLLLSLLNNLITSDLEPQFGATCLES</sequence>
<evidence type="ECO:0000313" key="4">
    <source>
        <dbReference type="Proteomes" id="UP000277300"/>
    </source>
</evidence>
<evidence type="ECO:0000256" key="1">
    <source>
        <dbReference type="SAM" id="Phobius"/>
    </source>
</evidence>
<name>A0A3F2S259_9STRA</name>
<dbReference type="OrthoDB" id="107590at2759"/>
<keyword evidence="1" id="KW-1133">Transmembrane helix</keyword>
<feature type="transmembrane region" description="Helical" evidence="1">
    <location>
        <begin position="271"/>
        <end position="292"/>
    </location>
</feature>
<reference evidence="4 5" key="1">
    <citation type="submission" date="2018-07" db="EMBL/GenBank/DDBJ databases">
        <title>Genome sequencing of oomycete isolates from Chile give support for New Zealand origin for Phytophthora kernoviae and make available the first Nothophytophthora sp. genome.</title>
        <authorList>
            <person name="Studholme D.J."/>
            <person name="Sanfuentes E."/>
            <person name="Panda P."/>
            <person name="Hill R."/>
            <person name="Sambles C."/>
            <person name="Grant M."/>
            <person name="Williams N.M."/>
            <person name="Mcdougal R.L."/>
        </authorList>
    </citation>
    <scope>NUCLEOTIDE SEQUENCE [LARGE SCALE GENOMIC DNA]</scope>
    <source>
        <strain evidence="3">Chile6</strain>
        <strain evidence="2">Chile7</strain>
    </source>
</reference>
<gene>
    <name evidence="2" type="ORF">BBJ29_000793</name>
    <name evidence="3" type="ORF">BBP00_00001089</name>
</gene>